<dbReference type="Proteomes" id="UP000321204">
    <property type="component" value="Chromosome"/>
</dbReference>
<feature type="transmembrane region" description="Helical" evidence="1">
    <location>
        <begin position="330"/>
        <end position="351"/>
    </location>
</feature>
<keyword evidence="1" id="KW-1133">Transmembrane helix</keyword>
<dbReference type="RefSeq" id="WP_146791621.1">
    <property type="nucleotide sequence ID" value="NZ_BAABIO010000003.1"/>
</dbReference>
<proteinExistence type="predicted"/>
<accession>A0A5B8UPQ8</accession>
<evidence type="ECO:0000313" key="2">
    <source>
        <dbReference type="EMBL" id="QEC58352.1"/>
    </source>
</evidence>
<feature type="transmembrane region" description="Helical" evidence="1">
    <location>
        <begin position="6"/>
        <end position="24"/>
    </location>
</feature>
<evidence type="ECO:0008006" key="4">
    <source>
        <dbReference type="Google" id="ProtNLM"/>
    </source>
</evidence>
<dbReference type="EMBL" id="CP042433">
    <property type="protein sequence ID" value="QEC58352.1"/>
    <property type="molecule type" value="Genomic_DNA"/>
</dbReference>
<feature type="transmembrane region" description="Helical" evidence="1">
    <location>
        <begin position="250"/>
        <end position="270"/>
    </location>
</feature>
<feature type="transmembrane region" description="Helical" evidence="1">
    <location>
        <begin position="363"/>
        <end position="382"/>
    </location>
</feature>
<feature type="transmembrane region" description="Helical" evidence="1">
    <location>
        <begin position="131"/>
        <end position="150"/>
    </location>
</feature>
<evidence type="ECO:0000256" key="1">
    <source>
        <dbReference type="SAM" id="Phobius"/>
    </source>
</evidence>
<dbReference type="AlphaFoldDB" id="A0A5B8UPQ8"/>
<feature type="transmembrane region" description="Helical" evidence="1">
    <location>
        <begin position="185"/>
        <end position="202"/>
    </location>
</feature>
<organism evidence="2 3">
    <name type="scientific">Flavisolibacter ginsenosidimutans</name>
    <dbReference type="NCBI Taxonomy" id="661481"/>
    <lineage>
        <taxon>Bacteria</taxon>
        <taxon>Pseudomonadati</taxon>
        <taxon>Bacteroidota</taxon>
        <taxon>Chitinophagia</taxon>
        <taxon>Chitinophagales</taxon>
        <taxon>Chitinophagaceae</taxon>
        <taxon>Flavisolibacter</taxon>
    </lineage>
</organism>
<feature type="transmembrane region" description="Helical" evidence="1">
    <location>
        <begin position="214"/>
        <end position="238"/>
    </location>
</feature>
<keyword evidence="3" id="KW-1185">Reference proteome</keyword>
<evidence type="ECO:0000313" key="3">
    <source>
        <dbReference type="Proteomes" id="UP000321204"/>
    </source>
</evidence>
<dbReference type="KEGG" id="fgg:FSB75_21405"/>
<sequence>MEHLLFAAYLIFFAWLVTKTKFFTASGLNSPQLVIVFLLKVMAGILYGWIGVHYELLAQMGDTWGYHYNSLQEYHVLLTNPKIFFTDIFHNSYEDGYTRFLATENSWWNDLKGNIMTKLLALFDVFSFGNYYINVIFYSFISLFGPLAFYRVMKDVFPSRKLPILLAIFLVPSVLYWTSGLHKDGLVFFAFCWIVYQIYFGLKNRFTGRRILAIFLGLLLVLVMRNFLIIPLLPALFAWVLADRLRKKPLLVFCAVYALFVLLFFTAKFINPRLNFPEGVVERQEAFLKLGGGSAVAVNKLAPTFTSFLVNAPQAFALSTIRPYPSDVHHLLSLAASLEINFLLLLFLLFLWRHKKIKAFDSFLLFCVFFSFSVLMMIGYSVDVLGAIVRYRSIVLSFLIVPMVAQTDWDKIGRLFFLNGEKD</sequence>
<reference evidence="2 3" key="1">
    <citation type="journal article" date="2015" name="Int. J. Syst. Evol. Microbiol.">
        <title>Flavisolibacter ginsenosidimutans sp. nov., with ginsenoside-converting activity isolated from soil used for cultivating ginseng.</title>
        <authorList>
            <person name="Zhao Y."/>
            <person name="Liu Q."/>
            <person name="Kang M.S."/>
            <person name="Jin F."/>
            <person name="Yu H."/>
            <person name="Im W.T."/>
        </authorList>
    </citation>
    <scope>NUCLEOTIDE SEQUENCE [LARGE SCALE GENOMIC DNA]</scope>
    <source>
        <strain evidence="2 3">Gsoil 636</strain>
    </source>
</reference>
<feature type="transmembrane region" description="Helical" evidence="1">
    <location>
        <begin position="162"/>
        <end position="179"/>
    </location>
</feature>
<protein>
    <recommendedName>
        <fullName evidence="4">Glycosyltransferase family 39 protein</fullName>
    </recommendedName>
</protein>
<dbReference type="OrthoDB" id="652386at2"/>
<feature type="transmembrane region" description="Helical" evidence="1">
    <location>
        <begin position="33"/>
        <end position="50"/>
    </location>
</feature>
<gene>
    <name evidence="2" type="ORF">FSB75_21405</name>
</gene>
<keyword evidence="1" id="KW-0472">Membrane</keyword>
<keyword evidence="1" id="KW-0812">Transmembrane</keyword>
<name>A0A5B8UPQ8_9BACT</name>